<dbReference type="InterPro" id="IPR010290">
    <property type="entry name" value="TM_effector"/>
</dbReference>
<evidence type="ECO:0000313" key="10">
    <source>
        <dbReference type="EMBL" id="CAB5036897.1"/>
    </source>
</evidence>
<accession>A0A6J7J192</accession>
<feature type="transmembrane region" description="Helical" evidence="7">
    <location>
        <begin position="144"/>
        <end position="165"/>
    </location>
</feature>
<evidence type="ECO:0000256" key="4">
    <source>
        <dbReference type="ARBA" id="ARBA00022692"/>
    </source>
</evidence>
<comment type="subcellular location">
    <subcellularLocation>
        <location evidence="1">Cell membrane</location>
        <topology evidence="1">Multi-pass membrane protein</topology>
    </subcellularLocation>
</comment>
<feature type="domain" description="Major facilitator superfamily (MFS) profile" evidence="8">
    <location>
        <begin position="1"/>
        <end position="198"/>
    </location>
</feature>
<dbReference type="PRINTS" id="PR01988">
    <property type="entry name" value="EXPORTERBACE"/>
</dbReference>
<dbReference type="EMBL" id="CAFBPU010000039">
    <property type="protein sequence ID" value="CAB5036897.1"/>
    <property type="molecule type" value="Genomic_DNA"/>
</dbReference>
<feature type="transmembrane region" description="Helical" evidence="7">
    <location>
        <begin position="171"/>
        <end position="193"/>
    </location>
</feature>
<keyword evidence="4 7" id="KW-0812">Transmembrane</keyword>
<feature type="transmembrane region" description="Helical" evidence="7">
    <location>
        <begin position="81"/>
        <end position="101"/>
    </location>
</feature>
<evidence type="ECO:0000256" key="6">
    <source>
        <dbReference type="ARBA" id="ARBA00023136"/>
    </source>
</evidence>
<dbReference type="PROSITE" id="PS50850">
    <property type="entry name" value="MFS"/>
    <property type="match status" value="1"/>
</dbReference>
<dbReference type="SUPFAM" id="SSF103473">
    <property type="entry name" value="MFS general substrate transporter"/>
    <property type="match status" value="1"/>
</dbReference>
<protein>
    <submittedName>
        <fullName evidence="9">Unannotated protein</fullName>
    </submittedName>
</protein>
<feature type="transmembrane region" description="Helical" evidence="7">
    <location>
        <begin position="309"/>
        <end position="327"/>
    </location>
</feature>
<dbReference type="InterPro" id="IPR036259">
    <property type="entry name" value="MFS_trans_sf"/>
</dbReference>
<dbReference type="InterPro" id="IPR020846">
    <property type="entry name" value="MFS_dom"/>
</dbReference>
<dbReference type="CDD" id="cd06173">
    <property type="entry name" value="MFS_MefA_like"/>
    <property type="match status" value="1"/>
</dbReference>
<organism evidence="9">
    <name type="scientific">freshwater metagenome</name>
    <dbReference type="NCBI Taxonomy" id="449393"/>
    <lineage>
        <taxon>unclassified sequences</taxon>
        <taxon>metagenomes</taxon>
        <taxon>ecological metagenomes</taxon>
    </lineage>
</organism>
<evidence type="ECO:0000256" key="7">
    <source>
        <dbReference type="SAM" id="Phobius"/>
    </source>
</evidence>
<evidence type="ECO:0000256" key="1">
    <source>
        <dbReference type="ARBA" id="ARBA00004651"/>
    </source>
</evidence>
<feature type="transmembrane region" description="Helical" evidence="7">
    <location>
        <begin position="214"/>
        <end position="239"/>
    </location>
</feature>
<dbReference type="GO" id="GO:0005886">
    <property type="term" value="C:plasma membrane"/>
    <property type="evidence" value="ECO:0007669"/>
    <property type="project" value="UniProtKB-SubCell"/>
</dbReference>
<dbReference type="AlphaFoldDB" id="A0A6J7J192"/>
<dbReference type="EMBL" id="CAFBND010000022">
    <property type="protein sequence ID" value="CAB4936394.1"/>
    <property type="molecule type" value="Genomic_DNA"/>
</dbReference>
<name>A0A6J7J192_9ZZZZ</name>
<evidence type="ECO:0000313" key="9">
    <source>
        <dbReference type="EMBL" id="CAB4936394.1"/>
    </source>
</evidence>
<feature type="transmembrane region" description="Helical" evidence="7">
    <location>
        <begin position="375"/>
        <end position="396"/>
    </location>
</feature>
<proteinExistence type="predicted"/>
<dbReference type="PANTHER" id="PTHR23513">
    <property type="entry name" value="INTEGRAL MEMBRANE EFFLUX PROTEIN-RELATED"/>
    <property type="match status" value="1"/>
</dbReference>
<keyword evidence="2" id="KW-0813">Transport</keyword>
<feature type="transmembrane region" description="Helical" evidence="7">
    <location>
        <begin position="48"/>
        <end position="69"/>
    </location>
</feature>
<dbReference type="PANTHER" id="PTHR23513:SF11">
    <property type="entry name" value="STAPHYLOFERRIN A TRANSPORTER"/>
    <property type="match status" value="1"/>
</dbReference>
<dbReference type="Pfam" id="PF05977">
    <property type="entry name" value="MFS_3"/>
    <property type="match status" value="1"/>
</dbReference>
<feature type="transmembrane region" description="Helical" evidence="7">
    <location>
        <begin position="259"/>
        <end position="279"/>
    </location>
</feature>
<dbReference type="Gene3D" id="1.20.1250.20">
    <property type="entry name" value="MFS general substrate transporter like domains"/>
    <property type="match status" value="1"/>
</dbReference>
<keyword evidence="3" id="KW-1003">Cell membrane</keyword>
<feature type="transmembrane region" description="Helical" evidence="7">
    <location>
        <begin position="348"/>
        <end position="369"/>
    </location>
</feature>
<dbReference type="InterPro" id="IPR022324">
    <property type="entry name" value="Bacilysin_exporter_BacE_put"/>
</dbReference>
<evidence type="ECO:0000256" key="3">
    <source>
        <dbReference type="ARBA" id="ARBA00022475"/>
    </source>
</evidence>
<keyword evidence="5 7" id="KW-1133">Transmembrane helix</keyword>
<dbReference type="GO" id="GO:0022857">
    <property type="term" value="F:transmembrane transporter activity"/>
    <property type="evidence" value="ECO:0007669"/>
    <property type="project" value="InterPro"/>
</dbReference>
<sequence length="417" mass="43842">MLGVLAVMEALKVRNFRLLFISQGISVTGTSLQDVAQAWLVLQLSSDYTALGIVVAFQYLPMLLFGAWGGEIVDRFDRRRLLFVTDAFGGLLALILAILVISHSVQLWHIYVLALCVGFVNLINQPAGQSILGQLVGEKLLIRAVDLTLSAFSISRVVGPILAGLLLETVGFGVCFVVNAASYLVSLGFLAAIRPAEMYPVSAIARQRGQVRAGLAYVRSSPNLRITLILVAVIGIFVFNYQFNLATLAKGTFGTGPSGFALLFSCFGVGGGIGSLLAGRKSAPNLTRLGGIGILLGVGTFALAASPNLVVAAGLSLLAGVVAYWFVSTSADLLQVTSHPEMRGRVMALWFIGVFGSFAIGSPFTSWVANMAGPRASLAVSGAVALASCGIVILWARHRIRAGEPALGSEEARASLS</sequence>
<evidence type="ECO:0000256" key="2">
    <source>
        <dbReference type="ARBA" id="ARBA00022448"/>
    </source>
</evidence>
<evidence type="ECO:0000259" key="8">
    <source>
        <dbReference type="PROSITE" id="PS50850"/>
    </source>
</evidence>
<reference evidence="9" key="1">
    <citation type="submission" date="2020-05" db="EMBL/GenBank/DDBJ databases">
        <authorList>
            <person name="Chiriac C."/>
            <person name="Salcher M."/>
            <person name="Ghai R."/>
            <person name="Kavagutti S V."/>
        </authorList>
    </citation>
    <scope>NUCLEOTIDE SEQUENCE</scope>
</reference>
<feature type="transmembrane region" description="Helical" evidence="7">
    <location>
        <begin position="107"/>
        <end position="123"/>
    </location>
</feature>
<keyword evidence="6 7" id="KW-0472">Membrane</keyword>
<evidence type="ECO:0000256" key="5">
    <source>
        <dbReference type="ARBA" id="ARBA00022989"/>
    </source>
</evidence>
<gene>
    <name evidence="9" type="ORF">UFOPK3752_00758</name>
    <name evidence="10" type="ORF">UFOPK4150_01716</name>
</gene>
<feature type="transmembrane region" description="Helical" evidence="7">
    <location>
        <begin position="286"/>
        <end position="303"/>
    </location>
</feature>